<evidence type="ECO:0000313" key="3">
    <source>
        <dbReference type="Proteomes" id="UP001195483"/>
    </source>
</evidence>
<proteinExistence type="predicted"/>
<dbReference type="AlphaFoldDB" id="A0AAE0TKI3"/>
<reference evidence="2" key="2">
    <citation type="journal article" date="2021" name="Genome Biol. Evol.">
        <title>Developing a high-quality reference genome for a parasitic bivalve with doubly uniparental inheritance (Bivalvia: Unionida).</title>
        <authorList>
            <person name="Smith C.H."/>
        </authorList>
    </citation>
    <scope>NUCLEOTIDE SEQUENCE</scope>
    <source>
        <strain evidence="2">CHS0354</strain>
        <tissue evidence="2">Mantle</tissue>
    </source>
</reference>
<evidence type="ECO:0000313" key="2">
    <source>
        <dbReference type="EMBL" id="KAK3611590.1"/>
    </source>
</evidence>
<protein>
    <submittedName>
        <fullName evidence="2">Uncharacterized protein</fullName>
    </submittedName>
</protein>
<keyword evidence="3" id="KW-1185">Reference proteome</keyword>
<reference evidence="2" key="1">
    <citation type="journal article" date="2021" name="Genome Biol. Evol.">
        <title>A High-Quality Reference Genome for a Parasitic Bivalve with Doubly Uniparental Inheritance (Bivalvia: Unionida).</title>
        <authorList>
            <person name="Smith C.H."/>
        </authorList>
    </citation>
    <scope>NUCLEOTIDE SEQUENCE</scope>
    <source>
        <strain evidence="2">CHS0354</strain>
    </source>
</reference>
<keyword evidence="1" id="KW-0732">Signal</keyword>
<name>A0AAE0TKI3_9BIVA</name>
<gene>
    <name evidence="2" type="ORF">CHS0354_018106</name>
</gene>
<feature type="signal peptide" evidence="1">
    <location>
        <begin position="1"/>
        <end position="16"/>
    </location>
</feature>
<sequence>MRKYLVLVGLFRVCLAFSYIPELTQYTEAAVNNPRVLEQANYVLTQSAKNVKLRCQDAVLVEVTKAKHKLGYRAPWTGAYYQIEMIVQTANGLNTTCKTTTWTNISISYPKGIFFYCDCTKITS</sequence>
<organism evidence="2 3">
    <name type="scientific">Potamilus streckersoni</name>
    <dbReference type="NCBI Taxonomy" id="2493646"/>
    <lineage>
        <taxon>Eukaryota</taxon>
        <taxon>Metazoa</taxon>
        <taxon>Spiralia</taxon>
        <taxon>Lophotrochozoa</taxon>
        <taxon>Mollusca</taxon>
        <taxon>Bivalvia</taxon>
        <taxon>Autobranchia</taxon>
        <taxon>Heteroconchia</taxon>
        <taxon>Palaeoheterodonta</taxon>
        <taxon>Unionida</taxon>
        <taxon>Unionoidea</taxon>
        <taxon>Unionidae</taxon>
        <taxon>Ambleminae</taxon>
        <taxon>Lampsilini</taxon>
        <taxon>Potamilus</taxon>
    </lineage>
</organism>
<comment type="caution">
    <text evidence="2">The sequence shown here is derived from an EMBL/GenBank/DDBJ whole genome shotgun (WGS) entry which is preliminary data.</text>
</comment>
<dbReference type="EMBL" id="JAEAOA010001119">
    <property type="protein sequence ID" value="KAK3611590.1"/>
    <property type="molecule type" value="Genomic_DNA"/>
</dbReference>
<reference evidence="2" key="3">
    <citation type="submission" date="2023-05" db="EMBL/GenBank/DDBJ databases">
        <authorList>
            <person name="Smith C.H."/>
        </authorList>
    </citation>
    <scope>NUCLEOTIDE SEQUENCE</scope>
    <source>
        <strain evidence="2">CHS0354</strain>
        <tissue evidence="2">Mantle</tissue>
    </source>
</reference>
<dbReference type="Proteomes" id="UP001195483">
    <property type="component" value="Unassembled WGS sequence"/>
</dbReference>
<accession>A0AAE0TKI3</accession>
<evidence type="ECO:0000256" key="1">
    <source>
        <dbReference type="SAM" id="SignalP"/>
    </source>
</evidence>
<feature type="chain" id="PRO_5041955214" evidence="1">
    <location>
        <begin position="17"/>
        <end position="124"/>
    </location>
</feature>